<name>A0A835F1Q0_9POAL</name>
<keyword evidence="8 9" id="KW-0137">Centromere</keyword>
<dbReference type="Proteomes" id="UP000636709">
    <property type="component" value="Unassembled WGS sequence"/>
</dbReference>
<keyword evidence="14" id="KW-1185">Reference proteome</keyword>
<dbReference type="FunFam" id="3.30.457.50:FF:000001">
    <property type="entry name" value="Probable kinetochore protein spc25"/>
    <property type="match status" value="1"/>
</dbReference>
<keyword evidence="5 9" id="KW-0498">Mitosis</keyword>
<feature type="compositionally biased region" description="Polar residues" evidence="11">
    <location>
        <begin position="267"/>
        <end position="282"/>
    </location>
</feature>
<comment type="function">
    <text evidence="9">Acts as a component of the essential kinetochore-associated NDC80 complex, which is required for chromosome segregation and spindle checkpoint activity.</text>
</comment>
<organism evidence="13 14">
    <name type="scientific">Digitaria exilis</name>
    <dbReference type="NCBI Taxonomy" id="1010633"/>
    <lineage>
        <taxon>Eukaryota</taxon>
        <taxon>Viridiplantae</taxon>
        <taxon>Streptophyta</taxon>
        <taxon>Embryophyta</taxon>
        <taxon>Tracheophyta</taxon>
        <taxon>Spermatophyta</taxon>
        <taxon>Magnoliopsida</taxon>
        <taxon>Liliopsida</taxon>
        <taxon>Poales</taxon>
        <taxon>Poaceae</taxon>
        <taxon>PACMAD clade</taxon>
        <taxon>Panicoideae</taxon>
        <taxon>Panicodae</taxon>
        <taxon>Paniceae</taxon>
        <taxon>Anthephorinae</taxon>
        <taxon>Digitaria</taxon>
    </lineage>
</organism>
<comment type="similarity">
    <text evidence="2 9">Belongs to the SPC25 family.</text>
</comment>
<dbReference type="GO" id="GO:0005634">
    <property type="term" value="C:nucleus"/>
    <property type="evidence" value="ECO:0007669"/>
    <property type="project" value="UniProtKB-SubCell"/>
</dbReference>
<evidence type="ECO:0000259" key="12">
    <source>
        <dbReference type="Pfam" id="PF08234"/>
    </source>
</evidence>
<comment type="subunit">
    <text evidence="9">Component of the NDC80 complex.</text>
</comment>
<evidence type="ECO:0000256" key="5">
    <source>
        <dbReference type="ARBA" id="ARBA00022776"/>
    </source>
</evidence>
<keyword evidence="7 9" id="KW-0131">Cell cycle</keyword>
<evidence type="ECO:0000313" key="13">
    <source>
        <dbReference type="EMBL" id="KAF8725636.1"/>
    </source>
</evidence>
<evidence type="ECO:0000256" key="11">
    <source>
        <dbReference type="SAM" id="MobiDB-lite"/>
    </source>
</evidence>
<keyword evidence="9" id="KW-0995">Kinetochore</keyword>
<evidence type="ECO:0000256" key="7">
    <source>
        <dbReference type="ARBA" id="ARBA00023306"/>
    </source>
</evidence>
<keyword evidence="9" id="KW-0539">Nucleus</keyword>
<dbReference type="GO" id="GO:0007059">
    <property type="term" value="P:chromosome segregation"/>
    <property type="evidence" value="ECO:0007669"/>
    <property type="project" value="InterPro"/>
</dbReference>
<proteinExistence type="inferred from homology"/>
<keyword evidence="3 9" id="KW-0158">Chromosome</keyword>
<protein>
    <recommendedName>
        <fullName evidence="9">Kinetochore protein SPC25</fullName>
    </recommendedName>
</protein>
<evidence type="ECO:0000256" key="3">
    <source>
        <dbReference type="ARBA" id="ARBA00022454"/>
    </source>
</evidence>
<evidence type="ECO:0000256" key="4">
    <source>
        <dbReference type="ARBA" id="ARBA00022618"/>
    </source>
</evidence>
<feature type="region of interest" description="Disordered" evidence="11">
    <location>
        <begin position="255"/>
        <end position="318"/>
    </location>
</feature>
<dbReference type="Gene3D" id="3.30.457.50">
    <property type="entry name" value="Chromosome segregation protein Spc25"/>
    <property type="match status" value="1"/>
</dbReference>
<comment type="caution">
    <text evidence="13">The sequence shown here is derived from an EMBL/GenBank/DDBJ whole genome shotgun (WGS) entry which is preliminary data.</text>
</comment>
<evidence type="ECO:0000256" key="10">
    <source>
        <dbReference type="SAM" id="Coils"/>
    </source>
</evidence>
<feature type="coiled-coil region" evidence="10">
    <location>
        <begin position="73"/>
        <end position="100"/>
    </location>
</feature>
<dbReference type="InterPro" id="IPR013255">
    <property type="entry name" value="Spc25_C"/>
</dbReference>
<dbReference type="InterPro" id="IPR045143">
    <property type="entry name" value="Spc25"/>
</dbReference>
<reference evidence="13" key="1">
    <citation type="submission" date="2020-07" db="EMBL/GenBank/DDBJ databases">
        <title>Genome sequence and genetic diversity analysis of an under-domesticated orphan crop, white fonio (Digitaria exilis).</title>
        <authorList>
            <person name="Bennetzen J.L."/>
            <person name="Chen S."/>
            <person name="Ma X."/>
            <person name="Wang X."/>
            <person name="Yssel A.E.J."/>
            <person name="Chaluvadi S.R."/>
            <person name="Johnson M."/>
            <person name="Gangashetty P."/>
            <person name="Hamidou F."/>
            <person name="Sanogo M.D."/>
            <person name="Zwaenepoel A."/>
            <person name="Wallace J."/>
            <person name="Van De Peer Y."/>
            <person name="Van Deynze A."/>
        </authorList>
    </citation>
    <scope>NUCLEOTIDE SEQUENCE</scope>
    <source>
        <tissue evidence="13">Leaves</tissue>
    </source>
</reference>
<sequence length="318" mass="35123">MASSVEQKMAAARELGLPIGTAPGVGGAGALDPQRRQAAAAALLRRAAAHREWGERSAALASARSVAEQAFSRQGTRGQLKGLKDQLRELQSQLTETLSIQSRRESKVKLTTESISDTTTMIERLSNSVTDLRDKRDKRTAVLTEQLQALEPLEAKCREDAARQEKIEVAVSWYEKFLGLKITGREDGVKFVFNKIDLQNPEKEYSFCINFDKDKYNLLGCDVHIKDVDQLVKDLNSSDHLFKFLRIVREKFQSSAMNASPSPNPMVTSVGNRSEDVTNLSHSRSKNKKRSLPAKRGATALSAASPGDLRRTPRAKAS</sequence>
<feature type="compositionally biased region" description="Basic residues" evidence="11">
    <location>
        <begin position="283"/>
        <end position="293"/>
    </location>
</feature>
<evidence type="ECO:0000256" key="2">
    <source>
        <dbReference type="ARBA" id="ARBA00006379"/>
    </source>
</evidence>
<dbReference type="GO" id="GO:0051301">
    <property type="term" value="P:cell division"/>
    <property type="evidence" value="ECO:0007669"/>
    <property type="project" value="UniProtKB-UniRule"/>
</dbReference>
<dbReference type="EMBL" id="JACEFO010001653">
    <property type="protein sequence ID" value="KAF8725636.1"/>
    <property type="molecule type" value="Genomic_DNA"/>
</dbReference>
<feature type="domain" description="Chromosome segregation protein Spc25 C-terminal" evidence="12">
    <location>
        <begin position="185"/>
        <end position="253"/>
    </location>
</feature>
<evidence type="ECO:0000313" key="14">
    <source>
        <dbReference type="Proteomes" id="UP000636709"/>
    </source>
</evidence>
<keyword evidence="4 9" id="KW-0132">Cell division</keyword>
<accession>A0A835F1Q0</accession>
<dbReference type="OrthoDB" id="6353017at2759"/>
<dbReference type="PANTHER" id="PTHR14281:SF2">
    <property type="entry name" value="KINETOCHORE PROTEIN SPC25"/>
    <property type="match status" value="1"/>
</dbReference>
<gene>
    <name evidence="13" type="ORF">HU200_020178</name>
</gene>
<evidence type="ECO:0000256" key="6">
    <source>
        <dbReference type="ARBA" id="ARBA00023054"/>
    </source>
</evidence>
<dbReference type="GO" id="GO:0031262">
    <property type="term" value="C:Ndc80 complex"/>
    <property type="evidence" value="ECO:0007669"/>
    <property type="project" value="InterPro"/>
</dbReference>
<dbReference type="CDD" id="cd23784">
    <property type="entry name" value="RWD_Spc25"/>
    <property type="match status" value="1"/>
</dbReference>
<keyword evidence="6 10" id="KW-0175">Coiled coil</keyword>
<dbReference type="PANTHER" id="PTHR14281">
    <property type="entry name" value="KINETOCHORE PROTEIN SPC25-RELATED"/>
    <property type="match status" value="1"/>
</dbReference>
<evidence type="ECO:0000256" key="9">
    <source>
        <dbReference type="RuleBase" id="RU367150"/>
    </source>
</evidence>
<dbReference type="AlphaFoldDB" id="A0A835F1Q0"/>
<evidence type="ECO:0000256" key="1">
    <source>
        <dbReference type="ARBA" id="ARBA00004584"/>
    </source>
</evidence>
<dbReference type="Pfam" id="PF08234">
    <property type="entry name" value="Spindle_Spc25"/>
    <property type="match status" value="1"/>
</dbReference>
<comment type="subcellular location">
    <subcellularLocation>
        <location evidence="1">Chromosome</location>
        <location evidence="1">Centromere</location>
    </subcellularLocation>
    <subcellularLocation>
        <location evidence="9">Nucleus</location>
    </subcellularLocation>
    <subcellularLocation>
        <location evidence="9">Chromosome</location>
        <location evidence="9">Centromere</location>
        <location evidence="9">Kinetochore</location>
    </subcellularLocation>
</comment>
<evidence type="ECO:0000256" key="8">
    <source>
        <dbReference type="ARBA" id="ARBA00023328"/>
    </source>
</evidence>